<dbReference type="InterPro" id="IPR010998">
    <property type="entry name" value="Integrase_recombinase_N"/>
</dbReference>
<evidence type="ECO:0000256" key="5">
    <source>
        <dbReference type="ARBA" id="ARBA00023172"/>
    </source>
</evidence>
<dbReference type="InterPro" id="IPR044068">
    <property type="entry name" value="CB"/>
</dbReference>
<evidence type="ECO:0000259" key="7">
    <source>
        <dbReference type="PROSITE" id="PS51898"/>
    </source>
</evidence>
<dbReference type="PANTHER" id="PTHR30349">
    <property type="entry name" value="PHAGE INTEGRASE-RELATED"/>
    <property type="match status" value="1"/>
</dbReference>
<dbReference type="Gene3D" id="1.10.443.10">
    <property type="entry name" value="Intergrase catalytic core"/>
    <property type="match status" value="1"/>
</dbReference>
<dbReference type="PANTHER" id="PTHR30349:SF81">
    <property type="entry name" value="TYROSINE RECOMBINASE XERC"/>
    <property type="match status" value="1"/>
</dbReference>
<comment type="caution">
    <text evidence="9">The sequence shown here is derived from an EMBL/GenBank/DDBJ whole genome shotgun (WGS) entry which is preliminary data.</text>
</comment>
<dbReference type="OrthoDB" id="9771888at2"/>
<dbReference type="InterPro" id="IPR013762">
    <property type="entry name" value="Integrase-like_cat_sf"/>
</dbReference>
<dbReference type="GO" id="GO:0015074">
    <property type="term" value="P:DNA integration"/>
    <property type="evidence" value="ECO:0007669"/>
    <property type="project" value="UniProtKB-KW"/>
</dbReference>
<dbReference type="Pfam" id="PF00589">
    <property type="entry name" value="Phage_integrase"/>
    <property type="match status" value="1"/>
</dbReference>
<dbReference type="SUPFAM" id="SSF47823">
    <property type="entry name" value="lambda integrase-like, N-terminal domain"/>
    <property type="match status" value="1"/>
</dbReference>
<dbReference type="Gene3D" id="1.10.150.130">
    <property type="match status" value="1"/>
</dbReference>
<evidence type="ECO:0000313" key="10">
    <source>
        <dbReference type="Proteomes" id="UP000186102"/>
    </source>
</evidence>
<feature type="domain" description="Core-binding (CB)" evidence="8">
    <location>
        <begin position="1"/>
        <end position="98"/>
    </location>
</feature>
<dbReference type="InterPro" id="IPR002104">
    <property type="entry name" value="Integrase_catalytic"/>
</dbReference>
<gene>
    <name evidence="9" type="ORF">DSOL_5386</name>
</gene>
<comment type="similarity">
    <text evidence="2">Belongs to the 'phage' integrase family.</text>
</comment>
<evidence type="ECO:0000256" key="6">
    <source>
        <dbReference type="PROSITE-ProRule" id="PRU01248"/>
    </source>
</evidence>
<dbReference type="InterPro" id="IPR004107">
    <property type="entry name" value="Integrase_SAM-like_N"/>
</dbReference>
<reference evidence="9 10" key="1">
    <citation type="submission" date="2016-09" db="EMBL/GenBank/DDBJ databases">
        <title>Complete genome of Desulfosporosinus sp. OL.</title>
        <authorList>
            <person name="Mardanov A."/>
            <person name="Beletsky A."/>
            <person name="Panova A."/>
            <person name="Karnachuk O."/>
            <person name="Ravin N."/>
        </authorList>
    </citation>
    <scope>NUCLEOTIDE SEQUENCE [LARGE SCALE GENOMIC DNA]</scope>
    <source>
        <strain evidence="9 10">OL</strain>
    </source>
</reference>
<evidence type="ECO:0000256" key="2">
    <source>
        <dbReference type="ARBA" id="ARBA00008857"/>
    </source>
</evidence>
<evidence type="ECO:0000259" key="8">
    <source>
        <dbReference type="PROSITE" id="PS51900"/>
    </source>
</evidence>
<evidence type="ECO:0000256" key="3">
    <source>
        <dbReference type="ARBA" id="ARBA00022908"/>
    </source>
</evidence>
<proteinExistence type="inferred from homology"/>
<organism evidence="9 10">
    <name type="scientific">Desulfosporosinus metallidurans</name>
    <dbReference type="NCBI Taxonomy" id="1888891"/>
    <lineage>
        <taxon>Bacteria</taxon>
        <taxon>Bacillati</taxon>
        <taxon>Bacillota</taxon>
        <taxon>Clostridia</taxon>
        <taxon>Eubacteriales</taxon>
        <taxon>Desulfitobacteriaceae</taxon>
        <taxon>Desulfosporosinus</taxon>
    </lineage>
</organism>
<sequence>MKHCEDFQVLLQKYFLVRLMGQQKVSPNTVQAYKDTFRLYLRYLNDDISISPNSVNMSHFTTDTIIGFLKYLETKRNNTAKTINNRLAAIKSFLEFVSYESPEYLGNIRKIKAIPFRKTDKKEVAYLTKNEIDALLGACDQSDVEGRRDYMMLLLLYNTGMRVSELVSLKGKDIFSLDNLKGYIRIYGKGRKERSVPLWKSTAEYLRNYMKAHGISCDDYLLSGRNVPHLTRSGIRYRIECIVLRASDNCSSLRTKKVTAHVFRHSTAMSMLQSGVDISTIAIWLGHESIETTHKYMIADLKLKEHALSKVQEPNMDRESHRYLIDNDILQFLALL</sequence>
<dbReference type="AlphaFoldDB" id="A0A1Q8QCA8"/>
<dbReference type="GO" id="GO:0006310">
    <property type="term" value="P:DNA recombination"/>
    <property type="evidence" value="ECO:0007669"/>
    <property type="project" value="UniProtKB-KW"/>
</dbReference>
<dbReference type="RefSeq" id="WP_075367587.1">
    <property type="nucleotide sequence ID" value="NZ_MLBF01000144.1"/>
</dbReference>
<dbReference type="Proteomes" id="UP000186102">
    <property type="component" value="Unassembled WGS sequence"/>
</dbReference>
<dbReference type="Pfam" id="PF02899">
    <property type="entry name" value="Phage_int_SAM_1"/>
    <property type="match status" value="1"/>
</dbReference>
<keyword evidence="3" id="KW-0229">DNA integration</keyword>
<keyword evidence="4 6" id="KW-0238">DNA-binding</keyword>
<dbReference type="GO" id="GO:0003677">
    <property type="term" value="F:DNA binding"/>
    <property type="evidence" value="ECO:0007669"/>
    <property type="project" value="UniProtKB-UniRule"/>
</dbReference>
<dbReference type="PROSITE" id="PS51900">
    <property type="entry name" value="CB"/>
    <property type="match status" value="1"/>
</dbReference>
<dbReference type="STRING" id="1888891.DSOL_5386"/>
<dbReference type="InterPro" id="IPR011010">
    <property type="entry name" value="DNA_brk_join_enz"/>
</dbReference>
<evidence type="ECO:0000256" key="1">
    <source>
        <dbReference type="ARBA" id="ARBA00003283"/>
    </source>
</evidence>
<keyword evidence="10" id="KW-1185">Reference proteome</keyword>
<accession>A0A1Q8QCA8</accession>
<evidence type="ECO:0000256" key="4">
    <source>
        <dbReference type="ARBA" id="ARBA00023125"/>
    </source>
</evidence>
<dbReference type="PROSITE" id="PS51898">
    <property type="entry name" value="TYR_RECOMBINASE"/>
    <property type="match status" value="1"/>
</dbReference>
<protein>
    <submittedName>
        <fullName evidence="9">Integrase/recombinase</fullName>
    </submittedName>
</protein>
<keyword evidence="5" id="KW-0233">DNA recombination</keyword>
<evidence type="ECO:0000313" key="9">
    <source>
        <dbReference type="EMBL" id="OLN24978.1"/>
    </source>
</evidence>
<comment type="function">
    <text evidence="1">Site-specific tyrosine recombinase, which acts by catalyzing the cutting and rejoining of the recombining DNA molecules.</text>
</comment>
<dbReference type="SUPFAM" id="SSF56349">
    <property type="entry name" value="DNA breaking-rejoining enzymes"/>
    <property type="match status" value="1"/>
</dbReference>
<feature type="domain" description="Tyr recombinase" evidence="7">
    <location>
        <begin position="122"/>
        <end position="312"/>
    </location>
</feature>
<name>A0A1Q8QCA8_9FIRM</name>
<dbReference type="EMBL" id="MLBF01000144">
    <property type="protein sequence ID" value="OLN24978.1"/>
    <property type="molecule type" value="Genomic_DNA"/>
</dbReference>
<dbReference type="InterPro" id="IPR050090">
    <property type="entry name" value="Tyrosine_recombinase_XerCD"/>
</dbReference>